<dbReference type="GO" id="GO:0005794">
    <property type="term" value="C:Golgi apparatus"/>
    <property type="evidence" value="ECO:0007669"/>
    <property type="project" value="TreeGrafter"/>
</dbReference>
<dbReference type="GeneID" id="111127031"/>
<proteinExistence type="predicted"/>
<dbReference type="Pfam" id="PF05742">
    <property type="entry name" value="TANGO2"/>
    <property type="match status" value="2"/>
</dbReference>
<dbReference type="Proteomes" id="UP000694844">
    <property type="component" value="Chromosome 3"/>
</dbReference>
<accession>A0A8B8DJE6</accession>
<dbReference type="PANTHER" id="PTHR17985">
    <property type="entry name" value="SER/THR-RICH PROTEIN T10 IN DGCR REGION"/>
    <property type="match status" value="1"/>
</dbReference>
<name>A0A8B8DJE6_CRAVI</name>
<dbReference type="InterPro" id="IPR008551">
    <property type="entry name" value="TANGO2"/>
</dbReference>
<gene>
    <name evidence="2" type="primary">LOC111127031</name>
</gene>
<organism evidence="1 2">
    <name type="scientific">Crassostrea virginica</name>
    <name type="common">Eastern oyster</name>
    <dbReference type="NCBI Taxonomy" id="6565"/>
    <lineage>
        <taxon>Eukaryota</taxon>
        <taxon>Metazoa</taxon>
        <taxon>Spiralia</taxon>
        <taxon>Lophotrochozoa</taxon>
        <taxon>Mollusca</taxon>
        <taxon>Bivalvia</taxon>
        <taxon>Autobranchia</taxon>
        <taxon>Pteriomorphia</taxon>
        <taxon>Ostreida</taxon>
        <taxon>Ostreoidea</taxon>
        <taxon>Ostreidae</taxon>
        <taxon>Crassostrea</taxon>
    </lineage>
</organism>
<reference evidence="2" key="1">
    <citation type="submission" date="2025-08" db="UniProtKB">
        <authorList>
            <consortium name="RefSeq"/>
        </authorList>
    </citation>
    <scope>IDENTIFICATION</scope>
    <source>
        <tissue evidence="2">Whole sample</tissue>
    </source>
</reference>
<dbReference type="AlphaFoldDB" id="A0A8B8DJE6"/>
<evidence type="ECO:0000313" key="2">
    <source>
        <dbReference type="RefSeq" id="XP_022327719.1"/>
    </source>
</evidence>
<keyword evidence="1" id="KW-1185">Reference proteome</keyword>
<sequence>MCVLFLYYNDNPDSSKYRLILASNRDEKFDRPTKPLDFWGSTKICLSGQDSQNEVEGSTWLGMTKTGKVAILLNILGPADTSSPQTDVAYFNNRENDLNCRDVPMDNNCICLSNAKSAKTPFQKIAKGREKFIEIVGNFNYKDKKSELTEKLLELLRDKTKYADDPVLQSQAESTVSEGNETNFAKNPDKLTSLYVYIPELRYGTRTHSIITVDFDGHCEYLEKTLLTPVDEEDMQWNDTLLKFDIETQ</sequence>
<dbReference type="GO" id="GO:0007030">
    <property type="term" value="P:Golgi organization"/>
    <property type="evidence" value="ECO:0007669"/>
    <property type="project" value="TreeGrafter"/>
</dbReference>
<dbReference type="KEGG" id="cvn:111127031"/>
<dbReference type="OrthoDB" id="191601at2759"/>
<dbReference type="PANTHER" id="PTHR17985:SF8">
    <property type="entry name" value="TRANSPORT AND GOLGI ORGANIZATION PROTEIN 2 HOMOLOG"/>
    <property type="match status" value="1"/>
</dbReference>
<dbReference type="GO" id="GO:0009306">
    <property type="term" value="P:protein secretion"/>
    <property type="evidence" value="ECO:0007669"/>
    <property type="project" value="TreeGrafter"/>
</dbReference>
<evidence type="ECO:0000313" key="1">
    <source>
        <dbReference type="Proteomes" id="UP000694844"/>
    </source>
</evidence>
<dbReference type="RefSeq" id="XP_022327719.1">
    <property type="nucleotide sequence ID" value="XM_022472011.1"/>
</dbReference>
<protein>
    <submittedName>
        <fullName evidence="2">Transport and Golgi organization protein 2 homolog</fullName>
    </submittedName>
</protein>